<dbReference type="Proteomes" id="UP000627838">
    <property type="component" value="Unassembled WGS sequence"/>
</dbReference>
<dbReference type="InterPro" id="IPR015510">
    <property type="entry name" value="PGRP"/>
</dbReference>
<dbReference type="PANTHER" id="PTHR11022">
    <property type="entry name" value="PEPTIDOGLYCAN RECOGNITION PROTEIN"/>
    <property type="match status" value="1"/>
</dbReference>
<keyword evidence="5" id="KW-1185">Reference proteome</keyword>
<dbReference type="InterPro" id="IPR036505">
    <property type="entry name" value="Amidase/PGRP_sf"/>
</dbReference>
<dbReference type="InterPro" id="IPR002502">
    <property type="entry name" value="Amidase_domain"/>
</dbReference>
<dbReference type="Gene3D" id="3.40.80.10">
    <property type="entry name" value="Peptidoglycan recognition protein-like"/>
    <property type="match status" value="1"/>
</dbReference>
<dbReference type="RefSeq" id="WP_318784045.1">
    <property type="nucleotide sequence ID" value="NZ_JADBDZ010000001.1"/>
</dbReference>
<dbReference type="SUPFAM" id="SSF55846">
    <property type="entry name" value="N-acetylmuramoyl-L-alanine amidase-like"/>
    <property type="match status" value="1"/>
</dbReference>
<dbReference type="EMBL" id="JADBDZ010000001">
    <property type="protein sequence ID" value="MBE1532344.1"/>
    <property type="molecule type" value="Genomic_DNA"/>
</dbReference>
<evidence type="ECO:0000259" key="3">
    <source>
        <dbReference type="SMART" id="SM00701"/>
    </source>
</evidence>
<gene>
    <name evidence="4" type="ORF">H4W34_002177</name>
</gene>
<proteinExistence type="inferred from homology"/>
<comment type="caution">
    <text evidence="4">The sequence shown here is derived from an EMBL/GenBank/DDBJ whole genome shotgun (WGS) entry which is preliminary data.</text>
</comment>
<sequence length="263" mass="28808">MRSGEGSRIDPVPTRRTIIRGAVGAGLLAAGFAPHQGAMADEPPVAAPGRLGGRAGLWTGEPRLYTREDWNARPPKRPAEVLNRAPDHIVVHHTATANSKDKSLAHAFALSRKIQRWHMKDNGWDDAGQQLTISRGGVVMEGRNSSLDSIRAGNLAVGAQVLHHNDHTIGIENEGTYTSRGVPKRLWKSLVEVCAWLCERYRLDPAEAIVGHRDFNNTSCPGDRLYKRLPDLRREVAARLDGFPKGGGVRPETSIFPPFDPFG</sequence>
<evidence type="ECO:0000259" key="2">
    <source>
        <dbReference type="SMART" id="SM00644"/>
    </source>
</evidence>
<dbReference type="InterPro" id="IPR006311">
    <property type="entry name" value="TAT_signal"/>
</dbReference>
<evidence type="ECO:0008006" key="6">
    <source>
        <dbReference type="Google" id="ProtNLM"/>
    </source>
</evidence>
<dbReference type="PANTHER" id="PTHR11022:SF41">
    <property type="entry name" value="PEPTIDOGLYCAN-RECOGNITION PROTEIN LC-RELATED"/>
    <property type="match status" value="1"/>
</dbReference>
<evidence type="ECO:0000313" key="5">
    <source>
        <dbReference type="Proteomes" id="UP000627838"/>
    </source>
</evidence>
<evidence type="ECO:0000313" key="4">
    <source>
        <dbReference type="EMBL" id="MBE1532344.1"/>
    </source>
</evidence>
<feature type="domain" description="Peptidoglycan recognition protein family" evidence="3">
    <location>
        <begin position="62"/>
        <end position="216"/>
    </location>
</feature>
<dbReference type="SMART" id="SM00701">
    <property type="entry name" value="PGRP"/>
    <property type="match status" value="1"/>
</dbReference>
<accession>A0ABR9JP45</accession>
<dbReference type="CDD" id="cd06583">
    <property type="entry name" value="PGRP"/>
    <property type="match status" value="1"/>
</dbReference>
<comment type="similarity">
    <text evidence="1">Belongs to the N-acetylmuramoyl-L-alanine amidase 2 family.</text>
</comment>
<organism evidence="4 5">
    <name type="scientific">Actinomadura algeriensis</name>
    <dbReference type="NCBI Taxonomy" id="1679523"/>
    <lineage>
        <taxon>Bacteria</taxon>
        <taxon>Bacillati</taxon>
        <taxon>Actinomycetota</taxon>
        <taxon>Actinomycetes</taxon>
        <taxon>Streptosporangiales</taxon>
        <taxon>Thermomonosporaceae</taxon>
        <taxon>Actinomadura</taxon>
    </lineage>
</organism>
<dbReference type="PROSITE" id="PS51318">
    <property type="entry name" value="TAT"/>
    <property type="match status" value="1"/>
</dbReference>
<protein>
    <recommendedName>
        <fullName evidence="6">N-acetylmuramoyl-L-alanine amidase</fullName>
    </recommendedName>
</protein>
<dbReference type="Pfam" id="PF01510">
    <property type="entry name" value="Amidase_2"/>
    <property type="match status" value="1"/>
</dbReference>
<dbReference type="InterPro" id="IPR006619">
    <property type="entry name" value="PGRP_domain_met/bac"/>
</dbReference>
<reference evidence="4 5" key="1">
    <citation type="submission" date="2020-10" db="EMBL/GenBank/DDBJ databases">
        <title>Sequencing the genomes of 1000 actinobacteria strains.</title>
        <authorList>
            <person name="Klenk H.-P."/>
        </authorList>
    </citation>
    <scope>NUCLEOTIDE SEQUENCE [LARGE SCALE GENOMIC DNA]</scope>
    <source>
        <strain evidence="4 5">DSM 46744</strain>
    </source>
</reference>
<evidence type="ECO:0000256" key="1">
    <source>
        <dbReference type="ARBA" id="ARBA00007553"/>
    </source>
</evidence>
<dbReference type="SMART" id="SM00644">
    <property type="entry name" value="Ami_2"/>
    <property type="match status" value="1"/>
</dbReference>
<name>A0ABR9JP45_9ACTN</name>
<feature type="domain" description="N-acetylmuramoyl-L-alanine amidase" evidence="2">
    <location>
        <begin position="74"/>
        <end position="222"/>
    </location>
</feature>